<dbReference type="RefSeq" id="WP_244820246.1">
    <property type="nucleotide sequence ID" value="NZ_CP112998.1"/>
</dbReference>
<protein>
    <submittedName>
        <fullName evidence="1">Uncharacterized protein</fullName>
    </submittedName>
</protein>
<evidence type="ECO:0000313" key="1">
    <source>
        <dbReference type="EMBL" id="WAC14879.1"/>
    </source>
</evidence>
<evidence type="ECO:0000313" key="2">
    <source>
        <dbReference type="Proteomes" id="UP001164653"/>
    </source>
</evidence>
<accession>A0A9E8SNZ8</accession>
<sequence length="117" mass="13830">MKKLIFISYDFGMKGDYDGLYKWLDENNAEERGYGIGIIKEYSYDNQSIKTDNDFWEFVRNELKERVKLGSNDRIYMIWNSLESNKTKAAFLFGRSKQSPWTGYAQNNLLQNLDLDV</sequence>
<organism evidence="1 2">
    <name type="scientific">Dyadobacter pollutisoli</name>
    <dbReference type="NCBI Taxonomy" id="2910158"/>
    <lineage>
        <taxon>Bacteria</taxon>
        <taxon>Pseudomonadati</taxon>
        <taxon>Bacteroidota</taxon>
        <taxon>Cytophagia</taxon>
        <taxon>Cytophagales</taxon>
        <taxon>Spirosomataceae</taxon>
        <taxon>Dyadobacter</taxon>
    </lineage>
</organism>
<dbReference type="KEGG" id="dpf:ON006_13120"/>
<proteinExistence type="predicted"/>
<dbReference type="Proteomes" id="UP001164653">
    <property type="component" value="Chromosome"/>
</dbReference>
<keyword evidence="2" id="KW-1185">Reference proteome</keyword>
<dbReference type="EMBL" id="CP112998">
    <property type="protein sequence ID" value="WAC14879.1"/>
    <property type="molecule type" value="Genomic_DNA"/>
</dbReference>
<name>A0A9E8SNZ8_9BACT</name>
<gene>
    <name evidence="1" type="ORF">ON006_13120</name>
</gene>
<reference evidence="1" key="1">
    <citation type="submission" date="2022-11" db="EMBL/GenBank/DDBJ databases">
        <title>Dyadobacter pollutisoli sp. nov., isolated from plastic dumped soil.</title>
        <authorList>
            <person name="Kim J.M."/>
            <person name="Kim K.R."/>
            <person name="Lee J.K."/>
            <person name="Hao L."/>
            <person name="Jeon C.O."/>
        </authorList>
    </citation>
    <scope>NUCLEOTIDE SEQUENCE</scope>
    <source>
        <strain evidence="1">U1</strain>
    </source>
</reference>
<dbReference type="AlphaFoldDB" id="A0A9E8SNZ8"/>